<evidence type="ECO:0000256" key="3">
    <source>
        <dbReference type="ARBA" id="ARBA00022842"/>
    </source>
</evidence>
<keyword evidence="2" id="KW-0548">Nucleotidyltransferase</keyword>
<protein>
    <submittedName>
        <fullName evidence="4">Glucose-1-phosphate thymidylyltransferase</fullName>
    </submittedName>
</protein>
<dbReference type="PANTHER" id="PTHR43532:SF1">
    <property type="entry name" value="GLUCOSE-1-PHOSPHATE THYMIDYLYLTRANSFERASE 1"/>
    <property type="match status" value="1"/>
</dbReference>
<keyword evidence="5" id="KW-1185">Reference proteome</keyword>
<evidence type="ECO:0000313" key="4">
    <source>
        <dbReference type="EMBL" id="NMM95262.1"/>
    </source>
</evidence>
<keyword evidence="3" id="KW-0460">Magnesium</keyword>
<name>A0A7Y0ERU8_9BIFI</name>
<dbReference type="AlphaFoldDB" id="A0A7Y0ERU8"/>
<evidence type="ECO:0000313" key="5">
    <source>
        <dbReference type="Proteomes" id="UP000532194"/>
    </source>
</evidence>
<dbReference type="Gene3D" id="3.90.550.10">
    <property type="entry name" value="Spore Coat Polysaccharide Biosynthesis Protein SpsA, Chain A"/>
    <property type="match status" value="1"/>
</dbReference>
<evidence type="ECO:0000256" key="1">
    <source>
        <dbReference type="ARBA" id="ARBA00022679"/>
    </source>
</evidence>
<dbReference type="InterPro" id="IPR029044">
    <property type="entry name" value="Nucleotide-diphossugar_trans"/>
</dbReference>
<gene>
    <name evidence="4" type="ORF">G1C95_2450</name>
</gene>
<organism evidence="4 5">
    <name type="scientific">Bifidobacterium oedipodis</name>
    <dbReference type="NCBI Taxonomy" id="2675322"/>
    <lineage>
        <taxon>Bacteria</taxon>
        <taxon>Bacillati</taxon>
        <taxon>Actinomycetota</taxon>
        <taxon>Actinomycetes</taxon>
        <taxon>Bifidobacteriales</taxon>
        <taxon>Bifidobacteriaceae</taxon>
        <taxon>Bifidobacterium</taxon>
    </lineage>
</organism>
<dbReference type="InterPro" id="IPR005907">
    <property type="entry name" value="G1P_thy_trans_s"/>
</dbReference>
<proteinExistence type="predicted"/>
<dbReference type="Proteomes" id="UP000532194">
    <property type="component" value="Unassembled WGS sequence"/>
</dbReference>
<dbReference type="GO" id="GO:0008879">
    <property type="term" value="F:glucose-1-phosphate thymidylyltransferase activity"/>
    <property type="evidence" value="ECO:0007669"/>
    <property type="project" value="InterPro"/>
</dbReference>
<comment type="caution">
    <text evidence="4">The sequence shown here is derived from an EMBL/GenBank/DDBJ whole genome shotgun (WGS) entry which is preliminary data.</text>
</comment>
<reference evidence="4 5" key="1">
    <citation type="submission" date="2020-02" db="EMBL/GenBank/DDBJ databases">
        <title>Characterization of phylogenetic diversity of novel bifidobacterial species isolated in Czech ZOOs.</title>
        <authorList>
            <person name="Lugli G.A."/>
            <person name="Vera N.B."/>
            <person name="Ventura M."/>
        </authorList>
    </citation>
    <scope>NUCLEOTIDE SEQUENCE [LARGE SCALE GENOMIC DNA]</scope>
    <source>
        <strain evidence="4 5">DSM 109957</strain>
    </source>
</reference>
<dbReference type="EMBL" id="JAAIII010000013">
    <property type="protein sequence ID" value="NMM95262.1"/>
    <property type="molecule type" value="Genomic_DNA"/>
</dbReference>
<accession>A0A7Y0ERU8</accession>
<keyword evidence="1 4" id="KW-0808">Transferase</keyword>
<sequence>MDSLYEAGEFVRTVQRAQGLPISIVEEIAYENGWITRDQLLESAERYGKSPYGQHLKDVADHKIIDKPRRDQ</sequence>
<dbReference type="SUPFAM" id="SSF53448">
    <property type="entry name" value="Nucleotide-diphospho-sugar transferases"/>
    <property type="match status" value="1"/>
</dbReference>
<evidence type="ECO:0000256" key="2">
    <source>
        <dbReference type="ARBA" id="ARBA00022695"/>
    </source>
</evidence>
<dbReference type="PANTHER" id="PTHR43532">
    <property type="entry name" value="GLUCOSE-1-PHOSPHATE THYMIDYLYLTRANSFERASE"/>
    <property type="match status" value="1"/>
</dbReference>